<name>A0A560FGB9_9PROT</name>
<proteinExistence type="predicted"/>
<evidence type="ECO:0000313" key="2">
    <source>
        <dbReference type="Proteomes" id="UP000319859"/>
    </source>
</evidence>
<organism evidence="1 2">
    <name type="scientific">Nitrospirillum amazonense</name>
    <dbReference type="NCBI Taxonomy" id="28077"/>
    <lineage>
        <taxon>Bacteria</taxon>
        <taxon>Pseudomonadati</taxon>
        <taxon>Pseudomonadota</taxon>
        <taxon>Alphaproteobacteria</taxon>
        <taxon>Rhodospirillales</taxon>
        <taxon>Azospirillaceae</taxon>
        <taxon>Nitrospirillum</taxon>
    </lineage>
</organism>
<dbReference type="AlphaFoldDB" id="A0A560FGB9"/>
<sequence>MSGRVSQRRLPLAGEVYPGVPEVPPIGRRLRVVVGGVPVVAVVSDTWPWTLLSLARHRQVDMLPSLHQVAGRAAIAADAWVALETSPALVDGPGGLRVRLYLVDALPDDPAAMAEASRGPADMLLSRGLAASLGWVSC</sequence>
<dbReference type="Proteomes" id="UP000319859">
    <property type="component" value="Unassembled WGS sequence"/>
</dbReference>
<comment type="caution">
    <text evidence="1">The sequence shown here is derived from an EMBL/GenBank/DDBJ whole genome shotgun (WGS) entry which is preliminary data.</text>
</comment>
<dbReference type="RefSeq" id="WP_145750171.1">
    <property type="nucleotide sequence ID" value="NZ_VITN01000006.1"/>
</dbReference>
<gene>
    <name evidence="1" type="ORF">FBZ89_10650</name>
</gene>
<protein>
    <submittedName>
        <fullName evidence="1">Uncharacterized protein</fullName>
    </submittedName>
</protein>
<evidence type="ECO:0000313" key="1">
    <source>
        <dbReference type="EMBL" id="TWB20651.1"/>
    </source>
</evidence>
<dbReference type="OrthoDB" id="7363021at2"/>
<accession>A0A560FGB9</accession>
<reference evidence="1 2" key="1">
    <citation type="submission" date="2019-06" db="EMBL/GenBank/DDBJ databases">
        <title>Genomic Encyclopedia of Type Strains, Phase IV (KMG-V): Genome sequencing to study the core and pangenomes of soil and plant-associated prokaryotes.</title>
        <authorList>
            <person name="Whitman W."/>
        </authorList>
    </citation>
    <scope>NUCLEOTIDE SEQUENCE [LARGE SCALE GENOMIC DNA]</scope>
    <source>
        <strain evidence="1 2">BR 11880</strain>
    </source>
</reference>
<dbReference type="EMBL" id="VITN01000006">
    <property type="protein sequence ID" value="TWB20651.1"/>
    <property type="molecule type" value="Genomic_DNA"/>
</dbReference>